<feature type="domain" description="F-box" evidence="1">
    <location>
        <begin position="17"/>
        <end position="52"/>
    </location>
</feature>
<organism evidence="2 3">
    <name type="scientific">Rhynchospora pubera</name>
    <dbReference type="NCBI Taxonomy" id="906938"/>
    <lineage>
        <taxon>Eukaryota</taxon>
        <taxon>Viridiplantae</taxon>
        <taxon>Streptophyta</taxon>
        <taxon>Embryophyta</taxon>
        <taxon>Tracheophyta</taxon>
        <taxon>Spermatophyta</taxon>
        <taxon>Magnoliopsida</taxon>
        <taxon>Liliopsida</taxon>
        <taxon>Poales</taxon>
        <taxon>Cyperaceae</taxon>
        <taxon>Cyperoideae</taxon>
        <taxon>Rhynchosporeae</taxon>
        <taxon>Rhynchospora</taxon>
    </lineage>
</organism>
<dbReference type="Gene3D" id="1.20.1280.50">
    <property type="match status" value="1"/>
</dbReference>
<dbReference type="SUPFAM" id="SSF81383">
    <property type="entry name" value="F-box domain"/>
    <property type="match status" value="1"/>
</dbReference>
<dbReference type="InterPro" id="IPR001810">
    <property type="entry name" value="F-box_dom"/>
</dbReference>
<dbReference type="Gene3D" id="3.80.10.10">
    <property type="entry name" value="Ribonuclease Inhibitor"/>
    <property type="match status" value="1"/>
</dbReference>
<dbReference type="SMART" id="SM00256">
    <property type="entry name" value="FBOX"/>
    <property type="match status" value="1"/>
</dbReference>
<reference evidence="2" key="1">
    <citation type="submission" date="2022-08" db="EMBL/GenBank/DDBJ databases">
        <authorList>
            <person name="Marques A."/>
        </authorList>
    </citation>
    <scope>NUCLEOTIDE SEQUENCE</scope>
    <source>
        <strain evidence="2">RhyPub2mFocal</strain>
        <tissue evidence="2">Leaves</tissue>
    </source>
</reference>
<evidence type="ECO:0000259" key="1">
    <source>
        <dbReference type="PROSITE" id="PS50181"/>
    </source>
</evidence>
<dbReference type="PROSITE" id="PS50181">
    <property type="entry name" value="FBOX"/>
    <property type="match status" value="1"/>
</dbReference>
<dbReference type="InterPro" id="IPR055411">
    <property type="entry name" value="LRR_FXL15/At3g58940/PEG3-like"/>
</dbReference>
<dbReference type="Pfam" id="PF00646">
    <property type="entry name" value="F-box"/>
    <property type="match status" value="1"/>
</dbReference>
<dbReference type="SUPFAM" id="SSF52047">
    <property type="entry name" value="RNI-like"/>
    <property type="match status" value="1"/>
</dbReference>
<dbReference type="CDD" id="cd22160">
    <property type="entry name" value="F-box_AtFBL13-like"/>
    <property type="match status" value="1"/>
</dbReference>
<comment type="caution">
    <text evidence="2">The sequence shown here is derived from an EMBL/GenBank/DDBJ whole genome shotgun (WGS) entry which is preliminary data.</text>
</comment>
<sequence>MGGPEPQQSKVNHNLHGDYISDLPDDLKHEIFLRLPIKDVVRTSILSSKWKDSWTSIPSLGFVERSTESKLIELVDNVLRIHRGLILNFMLVLKHPCNEAMGRWMLILSRNGTKNFDIRYDGDEKCKIPSRLFSCVALERVFLSCSIINVPPTFQGFKLLRSLKLLNFNLAGSSIGNLVSHCPSLKYLALYKFVEQGCLHILAPNLIQLSIYGEFHDLILETPKLTFGSIGLYSHNRDNIKSIAAKAGKGSNITRVLGNLHNIQKLHVYDDFLNYLAMGPIPGNLPTIFPHLTEMFVPLCCLVQDEIAAAFCLFKSVPNLKKLRIEFVYFEDEDQPVQNLSKLKPTEDCFFKCLETVNILCERNNVLLAESMLEFTKLVLGTAPVLQKLNIINFDDALFYRKIECFLKLSKKAEIVSVKNNEDWLIM</sequence>
<dbReference type="AlphaFoldDB" id="A0AAV8FMQ1"/>
<dbReference type="EMBL" id="JAMFTS010000002">
    <property type="protein sequence ID" value="KAJ4794779.1"/>
    <property type="molecule type" value="Genomic_DNA"/>
</dbReference>
<dbReference type="PANTHER" id="PTHR31639:SF285">
    <property type="entry name" value="OS01G0730200 PROTEIN"/>
    <property type="match status" value="1"/>
</dbReference>
<evidence type="ECO:0000313" key="3">
    <source>
        <dbReference type="Proteomes" id="UP001140206"/>
    </source>
</evidence>
<protein>
    <submittedName>
        <fullName evidence="2">F-box/RNI-like/FBD-like domains-containing protein</fullName>
    </submittedName>
</protein>
<name>A0AAV8FMQ1_9POAL</name>
<dbReference type="PANTHER" id="PTHR31639">
    <property type="entry name" value="F-BOX PROTEIN-LIKE"/>
    <property type="match status" value="1"/>
</dbReference>
<dbReference type="InterPro" id="IPR032675">
    <property type="entry name" value="LRR_dom_sf"/>
</dbReference>
<evidence type="ECO:0000313" key="2">
    <source>
        <dbReference type="EMBL" id="KAJ4794779.1"/>
    </source>
</evidence>
<keyword evidence="3" id="KW-1185">Reference proteome</keyword>
<dbReference type="Proteomes" id="UP001140206">
    <property type="component" value="Chromosome 2"/>
</dbReference>
<proteinExistence type="predicted"/>
<gene>
    <name evidence="2" type="ORF">LUZ62_046025</name>
</gene>
<accession>A0AAV8FMQ1</accession>
<dbReference type="Pfam" id="PF24758">
    <property type="entry name" value="LRR_At5g56370"/>
    <property type="match status" value="1"/>
</dbReference>
<dbReference type="InterPro" id="IPR053781">
    <property type="entry name" value="F-box_AtFBL13-like"/>
</dbReference>
<dbReference type="InterPro" id="IPR036047">
    <property type="entry name" value="F-box-like_dom_sf"/>
</dbReference>